<keyword evidence="1" id="KW-1133">Transmembrane helix</keyword>
<evidence type="ECO:0000256" key="1">
    <source>
        <dbReference type="SAM" id="Phobius"/>
    </source>
</evidence>
<gene>
    <name evidence="2" type="ORF">LCGC14_0692120</name>
</gene>
<accession>A0A0F9R5G7</accession>
<organism evidence="2">
    <name type="scientific">marine sediment metagenome</name>
    <dbReference type="NCBI Taxonomy" id="412755"/>
    <lineage>
        <taxon>unclassified sequences</taxon>
        <taxon>metagenomes</taxon>
        <taxon>ecological metagenomes</taxon>
    </lineage>
</organism>
<comment type="caution">
    <text evidence="2">The sequence shown here is derived from an EMBL/GenBank/DDBJ whole genome shotgun (WGS) entry which is preliminary data.</text>
</comment>
<dbReference type="EMBL" id="LAZR01001445">
    <property type="protein sequence ID" value="KKN44532.1"/>
    <property type="molecule type" value="Genomic_DNA"/>
</dbReference>
<reference evidence="2" key="1">
    <citation type="journal article" date="2015" name="Nature">
        <title>Complex archaea that bridge the gap between prokaryotes and eukaryotes.</title>
        <authorList>
            <person name="Spang A."/>
            <person name="Saw J.H."/>
            <person name="Jorgensen S.L."/>
            <person name="Zaremba-Niedzwiedzka K."/>
            <person name="Martijn J."/>
            <person name="Lind A.E."/>
            <person name="van Eijk R."/>
            <person name="Schleper C."/>
            <person name="Guy L."/>
            <person name="Ettema T.J."/>
        </authorList>
    </citation>
    <scope>NUCLEOTIDE SEQUENCE</scope>
</reference>
<dbReference type="AlphaFoldDB" id="A0A0F9R5G7"/>
<keyword evidence="1" id="KW-0472">Membrane</keyword>
<protein>
    <submittedName>
        <fullName evidence="2">Uncharacterized protein</fullName>
    </submittedName>
</protein>
<evidence type="ECO:0000313" key="2">
    <source>
        <dbReference type="EMBL" id="KKN44532.1"/>
    </source>
</evidence>
<name>A0A0F9R5G7_9ZZZZ</name>
<sequence>MNKITILIASGYAITWGTFRIIELDQWAGMIPITIGIWMMIWGIFTKRLSWIDPFKSPEVK</sequence>
<keyword evidence="1" id="KW-0812">Transmembrane</keyword>
<feature type="transmembrane region" description="Helical" evidence="1">
    <location>
        <begin position="27"/>
        <end position="45"/>
    </location>
</feature>
<proteinExistence type="predicted"/>